<sequence>SNFGPRQDSFKPMKLGTAVLGGPSLIPHVPVPSCDLLNEGGLQIFVKGLIEDIAIILYALISGVATTIGDDSRISGIRSSFTEPEAPTEPGDGETREGGKPPPGKRQSGAGAESEQGEKKQHHDDQQGIQAARGGAGRRQKRGRRRAKPTIVGKRFKAQTSATCLKTDRLNLDE</sequence>
<accession>A0AA38CNG6</accession>
<evidence type="ECO:0000313" key="2">
    <source>
        <dbReference type="EMBL" id="KAH9300562.1"/>
    </source>
</evidence>
<keyword evidence="3" id="KW-1185">Reference proteome</keyword>
<feature type="non-terminal residue" evidence="2">
    <location>
        <position position="1"/>
    </location>
</feature>
<dbReference type="AlphaFoldDB" id="A0AA38CNG6"/>
<proteinExistence type="predicted"/>
<feature type="non-terminal residue" evidence="2">
    <location>
        <position position="174"/>
    </location>
</feature>
<name>A0AA38CNG6_TAXCH</name>
<dbReference type="EMBL" id="JAHRHJ020000009">
    <property type="protein sequence ID" value="KAH9300562.1"/>
    <property type="molecule type" value="Genomic_DNA"/>
</dbReference>
<feature type="compositionally biased region" description="Basic and acidic residues" evidence="1">
    <location>
        <begin position="116"/>
        <end position="126"/>
    </location>
</feature>
<evidence type="ECO:0000313" key="3">
    <source>
        <dbReference type="Proteomes" id="UP000824469"/>
    </source>
</evidence>
<comment type="caution">
    <text evidence="2">The sequence shown here is derived from an EMBL/GenBank/DDBJ whole genome shotgun (WGS) entry which is preliminary data.</text>
</comment>
<organism evidence="2 3">
    <name type="scientific">Taxus chinensis</name>
    <name type="common">Chinese yew</name>
    <name type="synonym">Taxus wallichiana var. chinensis</name>
    <dbReference type="NCBI Taxonomy" id="29808"/>
    <lineage>
        <taxon>Eukaryota</taxon>
        <taxon>Viridiplantae</taxon>
        <taxon>Streptophyta</taxon>
        <taxon>Embryophyta</taxon>
        <taxon>Tracheophyta</taxon>
        <taxon>Spermatophyta</taxon>
        <taxon>Pinopsida</taxon>
        <taxon>Pinidae</taxon>
        <taxon>Conifers II</taxon>
        <taxon>Cupressales</taxon>
        <taxon>Taxaceae</taxon>
        <taxon>Taxus</taxon>
    </lineage>
</organism>
<evidence type="ECO:0000256" key="1">
    <source>
        <dbReference type="SAM" id="MobiDB-lite"/>
    </source>
</evidence>
<feature type="compositionally biased region" description="Basic residues" evidence="1">
    <location>
        <begin position="136"/>
        <end position="148"/>
    </location>
</feature>
<gene>
    <name evidence="2" type="ORF">KI387_012145</name>
</gene>
<dbReference type="Proteomes" id="UP000824469">
    <property type="component" value="Unassembled WGS sequence"/>
</dbReference>
<feature type="region of interest" description="Disordered" evidence="1">
    <location>
        <begin position="74"/>
        <end position="160"/>
    </location>
</feature>
<reference evidence="2 3" key="1">
    <citation type="journal article" date="2021" name="Nat. Plants">
        <title>The Taxus genome provides insights into paclitaxel biosynthesis.</title>
        <authorList>
            <person name="Xiong X."/>
            <person name="Gou J."/>
            <person name="Liao Q."/>
            <person name="Li Y."/>
            <person name="Zhou Q."/>
            <person name="Bi G."/>
            <person name="Li C."/>
            <person name="Du R."/>
            <person name="Wang X."/>
            <person name="Sun T."/>
            <person name="Guo L."/>
            <person name="Liang H."/>
            <person name="Lu P."/>
            <person name="Wu Y."/>
            <person name="Zhang Z."/>
            <person name="Ro D.K."/>
            <person name="Shang Y."/>
            <person name="Huang S."/>
            <person name="Yan J."/>
        </authorList>
    </citation>
    <scope>NUCLEOTIDE SEQUENCE [LARGE SCALE GENOMIC DNA]</scope>
    <source>
        <strain evidence="2">Ta-2019</strain>
    </source>
</reference>
<protein>
    <submittedName>
        <fullName evidence="2">Uncharacterized protein</fullName>
    </submittedName>
</protein>